<accession>A0ABQ7H730</accession>
<evidence type="ECO:0000256" key="4">
    <source>
        <dbReference type="ARBA" id="ARBA00023136"/>
    </source>
</evidence>
<dbReference type="PANTHER" id="PTHR23291:SF50">
    <property type="entry name" value="PROTEIN LIFEGUARD 4"/>
    <property type="match status" value="1"/>
</dbReference>
<dbReference type="PANTHER" id="PTHR23291">
    <property type="entry name" value="BAX INHIBITOR-RELATED"/>
    <property type="match status" value="1"/>
</dbReference>
<dbReference type="Pfam" id="PF01027">
    <property type="entry name" value="Bax1-I"/>
    <property type="match status" value="1"/>
</dbReference>
<name>A0ABQ7H730_DUNSA</name>
<organism evidence="6 7">
    <name type="scientific">Dunaliella salina</name>
    <name type="common">Green alga</name>
    <name type="synonym">Protococcus salinus</name>
    <dbReference type="NCBI Taxonomy" id="3046"/>
    <lineage>
        <taxon>Eukaryota</taxon>
        <taxon>Viridiplantae</taxon>
        <taxon>Chlorophyta</taxon>
        <taxon>core chlorophytes</taxon>
        <taxon>Chlorophyceae</taxon>
        <taxon>CS clade</taxon>
        <taxon>Chlamydomonadales</taxon>
        <taxon>Dunaliellaceae</taxon>
        <taxon>Dunaliella</taxon>
    </lineage>
</organism>
<feature type="transmembrane region" description="Helical" evidence="5">
    <location>
        <begin position="165"/>
        <end position="181"/>
    </location>
</feature>
<evidence type="ECO:0000256" key="3">
    <source>
        <dbReference type="ARBA" id="ARBA00022989"/>
    </source>
</evidence>
<gene>
    <name evidence="6" type="ORF">DUNSADRAFT_5741</name>
</gene>
<keyword evidence="2 5" id="KW-0812">Transmembrane</keyword>
<evidence type="ECO:0000313" key="6">
    <source>
        <dbReference type="EMBL" id="KAF5842665.1"/>
    </source>
</evidence>
<protein>
    <submittedName>
        <fullName evidence="6">Inhibitor of apoptosis-promoting Bax1-domain-containing protein</fullName>
    </submittedName>
</protein>
<proteinExistence type="inferred from homology"/>
<reference evidence="6" key="1">
    <citation type="submission" date="2017-08" db="EMBL/GenBank/DDBJ databases">
        <authorList>
            <person name="Polle J.E."/>
            <person name="Barry K."/>
            <person name="Cushman J."/>
            <person name="Schmutz J."/>
            <person name="Tran D."/>
            <person name="Hathwaick L.T."/>
            <person name="Yim W.C."/>
            <person name="Jenkins J."/>
            <person name="Mckie-Krisberg Z.M."/>
            <person name="Prochnik S."/>
            <person name="Lindquist E."/>
            <person name="Dockter R.B."/>
            <person name="Adam C."/>
            <person name="Molina H."/>
            <person name="Bunkerborg J."/>
            <person name="Jin E."/>
            <person name="Buchheim M."/>
            <person name="Magnuson J."/>
        </authorList>
    </citation>
    <scope>NUCLEOTIDE SEQUENCE</scope>
    <source>
        <strain evidence="6">CCAP 19/18</strain>
    </source>
</reference>
<comment type="caution">
    <text evidence="5">Lacks conserved residue(s) required for the propagation of feature annotation.</text>
</comment>
<comment type="subcellular location">
    <subcellularLocation>
        <location evidence="1">Membrane</location>
        <topology evidence="1">Multi-pass membrane protein</topology>
    </subcellularLocation>
</comment>
<dbReference type="Proteomes" id="UP000815325">
    <property type="component" value="Unassembled WGS sequence"/>
</dbReference>
<keyword evidence="3 5" id="KW-1133">Transmembrane helix</keyword>
<evidence type="ECO:0000313" key="7">
    <source>
        <dbReference type="Proteomes" id="UP000815325"/>
    </source>
</evidence>
<feature type="transmembrane region" description="Helical" evidence="5">
    <location>
        <begin position="222"/>
        <end position="244"/>
    </location>
</feature>
<comment type="caution">
    <text evidence="6">The sequence shown here is derived from an EMBL/GenBank/DDBJ whole genome shotgun (WGS) entry which is preliminary data.</text>
</comment>
<sequence length="250" mass="27249">MASSNMMYDVESGFQTKLQGSVSFADGLVRTGFMRKVFASPVQQPAVKQLPSGALHSGIVHTAHTSNEESNSGEDVSKGRKMSLAQTPWILSGKLLVGYASSTYKTDLVVQAFGMTAAVSAGLTLYALKTKNDFTSMGGFLYSMLLSLVFGMFLNLFMGVPAMSLFLSMGGAALFSVYLIYDVQPMFPHSRCLLYQAPPYPWSAVQMLMGGTHKFSLSPDEYIFGAIAIYLDIINLFLHILRILGSNRNN</sequence>
<evidence type="ECO:0000256" key="1">
    <source>
        <dbReference type="ARBA" id="ARBA00004141"/>
    </source>
</evidence>
<dbReference type="InterPro" id="IPR006214">
    <property type="entry name" value="Bax_inhibitor_1-related"/>
</dbReference>
<keyword evidence="4 5" id="KW-0472">Membrane</keyword>
<evidence type="ECO:0000256" key="2">
    <source>
        <dbReference type="ARBA" id="ARBA00022692"/>
    </source>
</evidence>
<keyword evidence="7" id="KW-1185">Reference proteome</keyword>
<evidence type="ECO:0000256" key="5">
    <source>
        <dbReference type="RuleBase" id="RU004379"/>
    </source>
</evidence>
<dbReference type="EMBL" id="MU069457">
    <property type="protein sequence ID" value="KAF5842665.1"/>
    <property type="molecule type" value="Genomic_DNA"/>
</dbReference>
<feature type="transmembrane region" description="Helical" evidence="5">
    <location>
        <begin position="140"/>
        <end position="158"/>
    </location>
</feature>
<comment type="similarity">
    <text evidence="5">Belongs to the BI1 family.</text>
</comment>
<feature type="transmembrane region" description="Helical" evidence="5">
    <location>
        <begin position="108"/>
        <end position="128"/>
    </location>
</feature>